<comment type="caution">
    <text evidence="5">The sequence shown here is derived from an EMBL/GenBank/DDBJ whole genome shotgun (WGS) entry which is preliminary data.</text>
</comment>
<reference evidence="6 7" key="5">
    <citation type="submission" date="2019-08" db="EMBL/GenBank/DDBJ databases">
        <title>Whole genome analysis of cultivated E. coli strains isolated from CD patients and healthy donors.</title>
        <authorList>
            <person name="Siniagina M.N."/>
            <person name="Markelova M.I."/>
            <person name="Laikov A.V."/>
            <person name="Boulygina E.A."/>
            <person name="Khusnutdinova D.R."/>
            <person name="Kharchenko A."/>
            <person name="Grigoryeva T.V."/>
        </authorList>
    </citation>
    <scope>NUCLEOTIDE SEQUENCE [LARGE SCALE GENOMIC DNA]</scope>
    <source>
        <strain evidence="4 6">1_45_11</strain>
        <strain evidence="5 7">3_77_5</strain>
    </source>
</reference>
<evidence type="ECO:0000313" key="9">
    <source>
        <dbReference type="Proteomes" id="UP000460351"/>
    </source>
</evidence>
<name>A0A3I0K9I6_ECOLX</name>
<sequence length="65" mass="7746">MAWPARLDCDRRKPFSSRLLSWRKNQKITCFILVIKFTIYTSSSIVTSGRQFRRKPYKLPTPRVV</sequence>
<accession>A0A3I0K9I6</accession>
<dbReference type="EMBL" id="SQQU01000006">
    <property type="protein sequence ID" value="MQS29694.1"/>
    <property type="molecule type" value="Genomic_DNA"/>
</dbReference>
<reference evidence="1" key="2">
    <citation type="submission" date="2018-12" db="EMBL/GenBank/DDBJ databases">
        <authorList>
            <consortium name="NCBI Pathogen Detection Project"/>
        </authorList>
    </citation>
    <scope>NUCLEOTIDE SEQUENCE</scope>
    <source>
        <strain evidence="1">EuSCAPE_DE065</strain>
    </source>
</reference>
<reference evidence="3 9" key="4">
    <citation type="journal article" date="2019" name="Microorganisms">
        <title>Characteristics of Carbapenem-Resistant and Colistin-Resistant Escherichia coli Co-Producing NDM-1 and MCR-1 from Pig Farms in China.</title>
        <authorList>
            <person name="Peng Z."/>
            <person name="Li X."/>
            <person name="Hu Z."/>
            <person name="Li Z."/>
            <person name="Lv Y."/>
            <person name="Lei M."/>
            <person name="Wu B."/>
            <person name="Chen H."/>
            <person name="Wang X."/>
        </authorList>
    </citation>
    <scope>NUCLEOTIDE SEQUENCE [LARGE SCALE GENOMIC DNA]</scope>
    <source>
        <strain evidence="3 9">RXD010</strain>
    </source>
</reference>
<dbReference type="Proteomes" id="UP000846355">
    <property type="component" value="Unassembled WGS sequence"/>
</dbReference>
<evidence type="ECO:0000313" key="2">
    <source>
        <dbReference type="EMBL" id="MQK24257.1"/>
    </source>
</evidence>
<dbReference type="EMBL" id="VRXD01000003">
    <property type="protein sequence ID" value="TXQ38281.1"/>
    <property type="molecule type" value="Genomic_DNA"/>
</dbReference>
<evidence type="ECO:0000313" key="6">
    <source>
        <dbReference type="Proteomes" id="UP000321295"/>
    </source>
</evidence>
<dbReference type="Proteomes" id="UP000321295">
    <property type="component" value="Unassembled WGS sequence"/>
</dbReference>
<gene>
    <name evidence="3" type="ORF">E4K51_05815</name>
    <name evidence="2" type="ORF">EIZ93_07950</name>
    <name evidence="4" type="ORF">FV293_02920</name>
    <name evidence="5" type="ORF">FWK02_08005</name>
    <name evidence="1" type="ORF">HMV95_04610</name>
</gene>
<evidence type="ECO:0000313" key="5">
    <source>
        <dbReference type="EMBL" id="TXT02278.1"/>
    </source>
</evidence>
<protein>
    <submittedName>
        <fullName evidence="5">Uncharacterized protein</fullName>
    </submittedName>
</protein>
<reference evidence="2 8" key="3">
    <citation type="journal article" date="2019" name="Environ. Health Perspect.">
        <title>Inter-host Transmission of Carbapenemase-Producing Escherichia coli among Humans and Backyard Animals.</title>
        <authorList>
            <person name="Li J."/>
            <person name="Bi Z."/>
            <person name="Ma S."/>
            <person name="Chen B."/>
            <person name="Cai C."/>
            <person name="He J."/>
            <person name="Schwarz S."/>
            <person name="Sun C."/>
            <person name="Zhou Y."/>
            <person name="Yin J."/>
            <person name="Hulth A."/>
            <person name="Wang Y."/>
            <person name="Shen Z."/>
            <person name="Wang S."/>
            <person name="Wu C."/>
            <person name="Nilsson L.E."/>
            <person name="Walsh T.R."/>
            <person name="Borjesson S."/>
            <person name="Shen J."/>
            <person name="Sun Q."/>
            <person name="Wang Y."/>
        </authorList>
    </citation>
    <scope>NUCLEOTIDE SEQUENCE [LARGE SCALE GENOMIC DNA]</scope>
    <source>
        <strain evidence="2 8">A016f</strain>
    </source>
</reference>
<dbReference type="Proteomes" id="UP000321461">
    <property type="component" value="Unassembled WGS sequence"/>
</dbReference>
<evidence type="ECO:0000313" key="8">
    <source>
        <dbReference type="Proteomes" id="UP000359125"/>
    </source>
</evidence>
<dbReference type="Proteomes" id="UP000359125">
    <property type="component" value="Unassembled WGS sequence"/>
</dbReference>
<dbReference type="EMBL" id="DABHXT010000004">
    <property type="protein sequence ID" value="HAJ5957566.1"/>
    <property type="molecule type" value="Genomic_DNA"/>
</dbReference>
<evidence type="ECO:0000313" key="3">
    <source>
        <dbReference type="EMBL" id="MQS29694.1"/>
    </source>
</evidence>
<reference evidence="1" key="1">
    <citation type="journal article" date="2018" name="Genome Biol.">
        <title>SKESA: strategic k-mer extension for scrupulous assemblies.</title>
        <authorList>
            <person name="Souvorov A."/>
            <person name="Agarwala R."/>
            <person name="Lipman D.J."/>
        </authorList>
    </citation>
    <scope>NUCLEOTIDE SEQUENCE [LARGE SCALE GENOMIC DNA]</scope>
    <source>
        <strain evidence="1">EuSCAPE_DE065</strain>
    </source>
</reference>
<dbReference type="AlphaFoldDB" id="A0A3I0K9I6"/>
<dbReference type="EMBL" id="VSBS01000195">
    <property type="protein sequence ID" value="TXT02278.1"/>
    <property type="molecule type" value="Genomic_DNA"/>
</dbReference>
<evidence type="ECO:0000313" key="1">
    <source>
        <dbReference type="EMBL" id="HAJ5957566.1"/>
    </source>
</evidence>
<proteinExistence type="predicted"/>
<dbReference type="EMBL" id="RYCF01000016">
    <property type="protein sequence ID" value="MQK24257.1"/>
    <property type="molecule type" value="Genomic_DNA"/>
</dbReference>
<evidence type="ECO:0000313" key="7">
    <source>
        <dbReference type="Proteomes" id="UP000321461"/>
    </source>
</evidence>
<organism evidence="5 7">
    <name type="scientific">Escherichia coli</name>
    <dbReference type="NCBI Taxonomy" id="562"/>
    <lineage>
        <taxon>Bacteria</taxon>
        <taxon>Pseudomonadati</taxon>
        <taxon>Pseudomonadota</taxon>
        <taxon>Gammaproteobacteria</taxon>
        <taxon>Enterobacterales</taxon>
        <taxon>Enterobacteriaceae</taxon>
        <taxon>Escherichia</taxon>
    </lineage>
</organism>
<dbReference type="Proteomes" id="UP000460351">
    <property type="component" value="Unassembled WGS sequence"/>
</dbReference>
<evidence type="ECO:0000313" key="4">
    <source>
        <dbReference type="EMBL" id="TXQ38281.1"/>
    </source>
</evidence>